<dbReference type="EMBL" id="JANJYI010000004">
    <property type="protein sequence ID" value="KAK2651685.1"/>
    <property type="molecule type" value="Genomic_DNA"/>
</dbReference>
<gene>
    <name evidence="3" type="ORF">Ddye_011541</name>
</gene>
<evidence type="ECO:0000256" key="1">
    <source>
        <dbReference type="ARBA" id="ARBA00022821"/>
    </source>
</evidence>
<sequence>MIARSKRGGHGLNPGYQSAVERARSGSFRARPRLRMVPPTRLIKCPIVRMVRPGTSSSLTSTSACQRPQTTSVTTKLSVYGRDEDAAKLLEMVLSDHGSSTDTKFSVISIVGMGRIGKTTLARKVYNDTTIKDFYLKVWAYVSDDFDVFRISKAILESIIDHYCDLKDLNAVHIQLEREVSGRKFLLVLDDVCS</sequence>
<dbReference type="PANTHER" id="PTHR36766:SF51">
    <property type="entry name" value="DISEASE RESISTANCE RPP13-LIKE PROTEIN 1"/>
    <property type="match status" value="1"/>
</dbReference>
<dbReference type="SUPFAM" id="SSF52540">
    <property type="entry name" value="P-loop containing nucleoside triphosphate hydrolases"/>
    <property type="match status" value="1"/>
</dbReference>
<dbReference type="Gene3D" id="3.40.50.300">
    <property type="entry name" value="P-loop containing nucleotide triphosphate hydrolases"/>
    <property type="match status" value="1"/>
</dbReference>
<feature type="domain" description="NB-ARC" evidence="2">
    <location>
        <begin position="103"/>
        <end position="192"/>
    </location>
</feature>
<dbReference type="PRINTS" id="PR00364">
    <property type="entry name" value="DISEASERSIST"/>
</dbReference>
<dbReference type="GO" id="GO:0043531">
    <property type="term" value="F:ADP binding"/>
    <property type="evidence" value="ECO:0007669"/>
    <property type="project" value="InterPro"/>
</dbReference>
<organism evidence="3 4">
    <name type="scientific">Dipteronia dyeriana</name>
    <dbReference type="NCBI Taxonomy" id="168575"/>
    <lineage>
        <taxon>Eukaryota</taxon>
        <taxon>Viridiplantae</taxon>
        <taxon>Streptophyta</taxon>
        <taxon>Embryophyta</taxon>
        <taxon>Tracheophyta</taxon>
        <taxon>Spermatophyta</taxon>
        <taxon>Magnoliopsida</taxon>
        <taxon>eudicotyledons</taxon>
        <taxon>Gunneridae</taxon>
        <taxon>Pentapetalae</taxon>
        <taxon>rosids</taxon>
        <taxon>malvids</taxon>
        <taxon>Sapindales</taxon>
        <taxon>Sapindaceae</taxon>
        <taxon>Hippocastanoideae</taxon>
        <taxon>Acereae</taxon>
        <taxon>Dipteronia</taxon>
    </lineage>
</organism>
<proteinExistence type="predicted"/>
<keyword evidence="4" id="KW-1185">Reference proteome</keyword>
<comment type="caution">
    <text evidence="3">The sequence shown here is derived from an EMBL/GenBank/DDBJ whole genome shotgun (WGS) entry which is preliminary data.</text>
</comment>
<evidence type="ECO:0000259" key="2">
    <source>
        <dbReference type="Pfam" id="PF00931"/>
    </source>
</evidence>
<accession>A0AAE0CH64</accession>
<dbReference type="GO" id="GO:0006952">
    <property type="term" value="P:defense response"/>
    <property type="evidence" value="ECO:0007669"/>
    <property type="project" value="UniProtKB-KW"/>
</dbReference>
<evidence type="ECO:0000313" key="4">
    <source>
        <dbReference type="Proteomes" id="UP001280121"/>
    </source>
</evidence>
<evidence type="ECO:0000313" key="3">
    <source>
        <dbReference type="EMBL" id="KAK2651685.1"/>
    </source>
</evidence>
<dbReference type="InterPro" id="IPR027417">
    <property type="entry name" value="P-loop_NTPase"/>
</dbReference>
<dbReference type="InterPro" id="IPR002182">
    <property type="entry name" value="NB-ARC"/>
</dbReference>
<dbReference type="Proteomes" id="UP001280121">
    <property type="component" value="Unassembled WGS sequence"/>
</dbReference>
<name>A0AAE0CH64_9ROSI</name>
<dbReference type="AlphaFoldDB" id="A0AAE0CH64"/>
<dbReference type="PANTHER" id="PTHR36766">
    <property type="entry name" value="PLANT BROAD-SPECTRUM MILDEW RESISTANCE PROTEIN RPW8"/>
    <property type="match status" value="1"/>
</dbReference>
<protein>
    <recommendedName>
        <fullName evidence="2">NB-ARC domain-containing protein</fullName>
    </recommendedName>
</protein>
<dbReference type="Pfam" id="PF00931">
    <property type="entry name" value="NB-ARC"/>
    <property type="match status" value="1"/>
</dbReference>
<keyword evidence="1" id="KW-0611">Plant defense</keyword>
<reference evidence="3" key="1">
    <citation type="journal article" date="2023" name="Plant J.">
        <title>Genome sequences and population genomics provide insights into the demographic history, inbreeding, and mutation load of two 'living fossil' tree species of Dipteronia.</title>
        <authorList>
            <person name="Feng Y."/>
            <person name="Comes H.P."/>
            <person name="Chen J."/>
            <person name="Zhu S."/>
            <person name="Lu R."/>
            <person name="Zhang X."/>
            <person name="Li P."/>
            <person name="Qiu J."/>
            <person name="Olsen K.M."/>
            <person name="Qiu Y."/>
        </authorList>
    </citation>
    <scope>NUCLEOTIDE SEQUENCE</scope>
    <source>
        <strain evidence="3">KIB01</strain>
    </source>
</reference>